<dbReference type="Pfam" id="PF03171">
    <property type="entry name" value="2OG-FeII_Oxy"/>
    <property type="match status" value="1"/>
</dbReference>
<evidence type="ECO:0000313" key="6">
    <source>
        <dbReference type="Proteomes" id="UP001227230"/>
    </source>
</evidence>
<dbReference type="InterPro" id="IPR044861">
    <property type="entry name" value="IPNS-like_FE2OG_OXY"/>
</dbReference>
<dbReference type="PANTHER" id="PTHR47990">
    <property type="entry name" value="2-OXOGLUTARATE (2OG) AND FE(II)-DEPENDENT OXYGENASE SUPERFAMILY PROTEIN-RELATED"/>
    <property type="match status" value="1"/>
</dbReference>
<dbReference type="Pfam" id="PF14226">
    <property type="entry name" value="DIOX_N"/>
    <property type="match status" value="1"/>
</dbReference>
<comment type="similarity">
    <text evidence="3">Belongs to the iron/ascorbate-dependent oxidoreductase family.</text>
</comment>
<protein>
    <recommendedName>
        <fullName evidence="4">Fe2OG dioxygenase domain-containing protein</fullName>
    </recommendedName>
</protein>
<name>A0ABY9DZ64_VITVI</name>
<dbReference type="InterPro" id="IPR050231">
    <property type="entry name" value="Iron_ascorbate_oxido_reductase"/>
</dbReference>
<dbReference type="PROSITE" id="PS51471">
    <property type="entry name" value="FE2OG_OXY"/>
    <property type="match status" value="1"/>
</dbReference>
<feature type="domain" description="Fe2OG dioxygenase" evidence="4">
    <location>
        <begin position="291"/>
        <end position="392"/>
    </location>
</feature>
<keyword evidence="1 3" id="KW-0479">Metal-binding</keyword>
<keyword evidence="2 3" id="KW-0408">Iron</keyword>
<dbReference type="SUPFAM" id="SSF51197">
    <property type="entry name" value="Clavaminate synthase-like"/>
    <property type="match status" value="1"/>
</dbReference>
<gene>
    <name evidence="5" type="ORF">VitviT2T_029788</name>
</gene>
<proteinExistence type="inferred from homology"/>
<dbReference type="InterPro" id="IPR005123">
    <property type="entry name" value="Oxoglu/Fe-dep_dioxygenase_dom"/>
</dbReference>
<evidence type="ECO:0000256" key="3">
    <source>
        <dbReference type="RuleBase" id="RU003682"/>
    </source>
</evidence>
<dbReference type="InterPro" id="IPR027443">
    <property type="entry name" value="IPNS-like_sf"/>
</dbReference>
<evidence type="ECO:0000256" key="1">
    <source>
        <dbReference type="ARBA" id="ARBA00022723"/>
    </source>
</evidence>
<organism evidence="5 6">
    <name type="scientific">Vitis vinifera</name>
    <name type="common">Grape</name>
    <dbReference type="NCBI Taxonomy" id="29760"/>
    <lineage>
        <taxon>Eukaryota</taxon>
        <taxon>Viridiplantae</taxon>
        <taxon>Streptophyta</taxon>
        <taxon>Embryophyta</taxon>
        <taxon>Tracheophyta</taxon>
        <taxon>Spermatophyta</taxon>
        <taxon>Magnoliopsida</taxon>
        <taxon>eudicotyledons</taxon>
        <taxon>Gunneridae</taxon>
        <taxon>Pentapetalae</taxon>
        <taxon>rosids</taxon>
        <taxon>Vitales</taxon>
        <taxon>Vitaceae</taxon>
        <taxon>Viteae</taxon>
        <taxon>Vitis</taxon>
    </lineage>
</organism>
<evidence type="ECO:0000256" key="2">
    <source>
        <dbReference type="ARBA" id="ARBA00023004"/>
    </source>
</evidence>
<evidence type="ECO:0000259" key="4">
    <source>
        <dbReference type="PROSITE" id="PS51471"/>
    </source>
</evidence>
<evidence type="ECO:0000313" key="5">
    <source>
        <dbReference type="EMBL" id="WKA12403.1"/>
    </source>
</evidence>
<reference evidence="5 6" key="1">
    <citation type="journal article" date="2023" name="Hortic Res">
        <title>The complete reference genome for grapevine (Vitis vinifera L.) genetics and breeding.</title>
        <authorList>
            <person name="Shi X."/>
            <person name="Cao S."/>
            <person name="Wang X."/>
            <person name="Huang S."/>
            <person name="Wang Y."/>
            <person name="Liu Z."/>
            <person name="Liu W."/>
            <person name="Leng X."/>
            <person name="Peng Y."/>
            <person name="Wang N."/>
            <person name="Wang Y."/>
            <person name="Ma Z."/>
            <person name="Xu X."/>
            <person name="Zhang F."/>
            <person name="Xue H."/>
            <person name="Zhong H."/>
            <person name="Wang Y."/>
            <person name="Zhang K."/>
            <person name="Velt A."/>
            <person name="Avia K."/>
            <person name="Holtgrawe D."/>
            <person name="Grimplet J."/>
            <person name="Matus J.T."/>
            <person name="Ware D."/>
            <person name="Wu X."/>
            <person name="Wang H."/>
            <person name="Liu C."/>
            <person name="Fang Y."/>
            <person name="Rustenholz C."/>
            <person name="Cheng Z."/>
            <person name="Xiao H."/>
            <person name="Zhou Y."/>
        </authorList>
    </citation>
    <scope>NUCLEOTIDE SEQUENCE [LARGE SCALE GENOMIC DNA]</scope>
    <source>
        <strain evidence="6">cv. Pinot noir / PN40024</strain>
        <tissue evidence="5">Leaf</tissue>
    </source>
</reference>
<accession>A0ABY9DZ64</accession>
<dbReference type="InterPro" id="IPR026992">
    <property type="entry name" value="DIOX_N"/>
</dbReference>
<keyword evidence="3" id="KW-0560">Oxidoreductase</keyword>
<sequence>MASTALRPGGAIFASTECVVRIPHICVPIFISLHLVAEKTEGILSIAYGAIVCQLLMDLEEVEEVNKQLNQIMWVLVMFQFRYIFYLLSLTRFQGDLSPNIFFSHPVRMESEPPFGEFVNSVFGNIVEQEETEAKFDVDECELPLIDLGHLNLGNLEHEECKRKICEASTEWGFFQIVNHGVSKEILSRIHREQVELFRQPFQIKTNEKLLNLSSGCYRWGTQTAITQKQFAWSEAFHIPLSTIFQLSEFEGLRSSLQEFAIKASDLAQQIAKILAENLGCKSTFFFKNCLPSSCYIRMNRYPACPVSSKVFGLIPHTDSDFLTVLHQDQVGGLQLLKDGKWIRVKPNPDALVINIGDLFQAWSNGVYKSLEHRVVANHEIERFSFAYFLCPSHDTVIQSCCEPSIYRKFSFREYRQQVEEDVKTTGDKVGLSRFRR</sequence>
<keyword evidence="6" id="KW-1185">Reference proteome</keyword>
<dbReference type="Gene3D" id="2.60.120.330">
    <property type="entry name" value="B-lactam Antibiotic, Isopenicillin N Synthase, Chain"/>
    <property type="match status" value="1"/>
</dbReference>
<dbReference type="Proteomes" id="UP001227230">
    <property type="component" value="Chromosome 19"/>
</dbReference>
<dbReference type="EMBL" id="CP126666">
    <property type="protein sequence ID" value="WKA12403.1"/>
    <property type="molecule type" value="Genomic_DNA"/>
</dbReference>